<protein>
    <submittedName>
        <fullName evidence="2">Mab-21 domain-containing protein</fullName>
    </submittedName>
</protein>
<proteinExistence type="predicted"/>
<dbReference type="InterPro" id="IPR052669">
    <property type="entry name" value="SL1/TIF-IB_Component"/>
</dbReference>
<dbReference type="PANTHER" id="PTHR32122">
    <property type="entry name" value="TATA BOX-BINDING PROTEIN ASSOCIATED FACTOR RNA POLYMERASE I SUBUNIT A"/>
    <property type="match status" value="1"/>
</dbReference>
<dbReference type="Proteomes" id="UP000095283">
    <property type="component" value="Unplaced"/>
</dbReference>
<dbReference type="PANTHER" id="PTHR32122:SF1">
    <property type="entry name" value="TATA BOX-BINDING PROTEIN-ASSOCIATED FACTOR RNA POLYMERASE I SUBUNIT A"/>
    <property type="match status" value="1"/>
</dbReference>
<dbReference type="WBParaSite" id="Hba_13147">
    <property type="protein sequence ID" value="Hba_13147"/>
    <property type="gene ID" value="Hba_13147"/>
</dbReference>
<accession>A0A1I7X6B4</accession>
<name>A0A1I7X6B4_HETBA</name>
<sequence length="382" mass="45082">MNCRLAKNIRWSLLVDLARILTLHGIPFLYAKSTRSSLKRTEFNYKYFPTKNIEKLKARSRSRSNAPYTLRYQLCMASRHRNYRSILGNLANSPLIRNITEIIDDSKDGWRKLKYCHQRHIFFDSPIMMNMALHAVLNMSHVRANLILNFHISYLFGSLSFRNIEQVGIDVIHSKSCHIRTHYTMLVPEFNNWRQCNHLFTRHMSLGIHATVFIETACRIWVKLGRCEDKISNLLSSFVQCYPQLANRVVKFLEEINMPHEIDLVIYDACTPDSNPSPSDIIWLEWCEPRVQSSERFGIRDEILRRCAEVLFKFLDYGCNRKSSRAWILLHAVVQLIEKSSCELMWRDRAEWWPRFHTVLLEPLAHQCRKEIIEALMELPVI</sequence>
<reference evidence="2" key="1">
    <citation type="submission" date="2016-11" db="UniProtKB">
        <authorList>
            <consortium name="WormBaseParasite"/>
        </authorList>
    </citation>
    <scope>IDENTIFICATION</scope>
</reference>
<organism evidence="1 2">
    <name type="scientific">Heterorhabditis bacteriophora</name>
    <name type="common">Entomopathogenic nematode worm</name>
    <dbReference type="NCBI Taxonomy" id="37862"/>
    <lineage>
        <taxon>Eukaryota</taxon>
        <taxon>Metazoa</taxon>
        <taxon>Ecdysozoa</taxon>
        <taxon>Nematoda</taxon>
        <taxon>Chromadorea</taxon>
        <taxon>Rhabditida</taxon>
        <taxon>Rhabditina</taxon>
        <taxon>Rhabditomorpha</taxon>
        <taxon>Strongyloidea</taxon>
        <taxon>Heterorhabditidae</taxon>
        <taxon>Heterorhabditis</taxon>
    </lineage>
</organism>
<evidence type="ECO:0000313" key="1">
    <source>
        <dbReference type="Proteomes" id="UP000095283"/>
    </source>
</evidence>
<keyword evidence="1" id="KW-1185">Reference proteome</keyword>
<dbReference type="AlphaFoldDB" id="A0A1I7X6B4"/>
<evidence type="ECO:0000313" key="2">
    <source>
        <dbReference type="WBParaSite" id="Hba_13147"/>
    </source>
</evidence>